<evidence type="ECO:0000313" key="7">
    <source>
        <dbReference type="Proteomes" id="UP001597399"/>
    </source>
</evidence>
<evidence type="ECO:0000313" key="6">
    <source>
        <dbReference type="EMBL" id="MFD2693981.1"/>
    </source>
</evidence>
<protein>
    <submittedName>
        <fullName evidence="6">IclR family transcriptional regulator</fullName>
    </submittedName>
</protein>
<dbReference type="Proteomes" id="UP001597399">
    <property type="component" value="Unassembled WGS sequence"/>
</dbReference>
<proteinExistence type="predicted"/>
<keyword evidence="2" id="KW-0238">DNA-binding</keyword>
<dbReference type="PANTHER" id="PTHR30136">
    <property type="entry name" value="HELIX-TURN-HELIX TRANSCRIPTIONAL REGULATOR, ICLR FAMILY"/>
    <property type="match status" value="1"/>
</dbReference>
<dbReference type="PROSITE" id="PS51077">
    <property type="entry name" value="HTH_ICLR"/>
    <property type="match status" value="1"/>
</dbReference>
<evidence type="ECO:0000259" key="4">
    <source>
        <dbReference type="PROSITE" id="PS51077"/>
    </source>
</evidence>
<evidence type="ECO:0000256" key="1">
    <source>
        <dbReference type="ARBA" id="ARBA00023015"/>
    </source>
</evidence>
<dbReference type="RefSeq" id="WP_253063320.1">
    <property type="nucleotide sequence ID" value="NZ_JAMXWM010000020.1"/>
</dbReference>
<evidence type="ECO:0000259" key="5">
    <source>
        <dbReference type="PROSITE" id="PS51078"/>
    </source>
</evidence>
<dbReference type="Gene3D" id="1.10.10.10">
    <property type="entry name" value="Winged helix-like DNA-binding domain superfamily/Winged helix DNA-binding domain"/>
    <property type="match status" value="1"/>
</dbReference>
<dbReference type="EMBL" id="JBHUMQ010000024">
    <property type="protein sequence ID" value="MFD2693981.1"/>
    <property type="molecule type" value="Genomic_DNA"/>
</dbReference>
<dbReference type="InterPro" id="IPR050707">
    <property type="entry name" value="HTH_MetabolicPath_Reg"/>
</dbReference>
<dbReference type="InterPro" id="IPR036388">
    <property type="entry name" value="WH-like_DNA-bd_sf"/>
</dbReference>
<accession>A0ABW5S2I6</accession>
<dbReference type="Pfam" id="PF09339">
    <property type="entry name" value="HTH_IclR"/>
    <property type="match status" value="1"/>
</dbReference>
<dbReference type="PANTHER" id="PTHR30136:SF24">
    <property type="entry name" value="HTH-TYPE TRANSCRIPTIONAL REPRESSOR ALLR"/>
    <property type="match status" value="1"/>
</dbReference>
<dbReference type="SMART" id="SM00346">
    <property type="entry name" value="HTH_ICLR"/>
    <property type="match status" value="1"/>
</dbReference>
<dbReference type="PROSITE" id="PS51078">
    <property type="entry name" value="ICLR_ED"/>
    <property type="match status" value="1"/>
</dbReference>
<dbReference type="InterPro" id="IPR005471">
    <property type="entry name" value="Tscrpt_reg_IclR_N"/>
</dbReference>
<dbReference type="Pfam" id="PF01614">
    <property type="entry name" value="IclR_C"/>
    <property type="match status" value="1"/>
</dbReference>
<organism evidence="6 7">
    <name type="scientific">Sporolactobacillus shoreicorticis</name>
    <dbReference type="NCBI Taxonomy" id="1923877"/>
    <lineage>
        <taxon>Bacteria</taxon>
        <taxon>Bacillati</taxon>
        <taxon>Bacillota</taxon>
        <taxon>Bacilli</taxon>
        <taxon>Bacillales</taxon>
        <taxon>Sporolactobacillaceae</taxon>
        <taxon>Sporolactobacillus</taxon>
    </lineage>
</organism>
<dbReference type="SUPFAM" id="SSF46785">
    <property type="entry name" value="Winged helix' DNA-binding domain"/>
    <property type="match status" value="1"/>
</dbReference>
<comment type="caution">
    <text evidence="6">The sequence shown here is derived from an EMBL/GenBank/DDBJ whole genome shotgun (WGS) entry which is preliminary data.</text>
</comment>
<keyword evidence="3" id="KW-0804">Transcription</keyword>
<reference evidence="7" key="1">
    <citation type="journal article" date="2019" name="Int. J. Syst. Evol. Microbiol.">
        <title>The Global Catalogue of Microorganisms (GCM) 10K type strain sequencing project: providing services to taxonomists for standard genome sequencing and annotation.</title>
        <authorList>
            <consortium name="The Broad Institute Genomics Platform"/>
            <consortium name="The Broad Institute Genome Sequencing Center for Infectious Disease"/>
            <person name="Wu L."/>
            <person name="Ma J."/>
        </authorList>
    </citation>
    <scope>NUCLEOTIDE SEQUENCE [LARGE SCALE GENOMIC DNA]</scope>
    <source>
        <strain evidence="7">TISTR 2466</strain>
    </source>
</reference>
<sequence>MSQYEVATLKKGLLILDALRQTEALTLSEIIEQLNLNKSTAFRLVATLEAMGYVKKEGKSYRASHKLSIYSAPESVKVNWLTAAPLHQLSAELGETVYVGTLIGTDVLTTQVVDGNHAIRSHSEIGDRAAAHLSALGKVILAFLNDHERESLFRQLTLVRKTEKTFADFHLLRAHLAVIHDQGYSVDDEETEIGLRCVAAPIFYHGRVIAAVALSGPASRLVKKKDKLLSKKLMACSKQISKLLD</sequence>
<feature type="domain" description="HTH iclR-type" evidence="4">
    <location>
        <begin position="6"/>
        <end position="65"/>
    </location>
</feature>
<dbReference type="InterPro" id="IPR014757">
    <property type="entry name" value="Tscrpt_reg_IclR_C"/>
</dbReference>
<feature type="domain" description="IclR-ED" evidence="5">
    <location>
        <begin position="53"/>
        <end position="245"/>
    </location>
</feature>
<keyword evidence="7" id="KW-1185">Reference proteome</keyword>
<dbReference type="InterPro" id="IPR029016">
    <property type="entry name" value="GAF-like_dom_sf"/>
</dbReference>
<evidence type="ECO:0000256" key="3">
    <source>
        <dbReference type="ARBA" id="ARBA00023163"/>
    </source>
</evidence>
<name>A0ABW5S2I6_9BACL</name>
<evidence type="ECO:0000256" key="2">
    <source>
        <dbReference type="ARBA" id="ARBA00023125"/>
    </source>
</evidence>
<gene>
    <name evidence="6" type="ORF">ACFSUE_10130</name>
</gene>
<dbReference type="SUPFAM" id="SSF55781">
    <property type="entry name" value="GAF domain-like"/>
    <property type="match status" value="1"/>
</dbReference>
<keyword evidence="1" id="KW-0805">Transcription regulation</keyword>
<dbReference type="Gene3D" id="3.30.450.40">
    <property type="match status" value="1"/>
</dbReference>
<dbReference type="InterPro" id="IPR036390">
    <property type="entry name" value="WH_DNA-bd_sf"/>
</dbReference>